<dbReference type="Gene3D" id="2.130.10.10">
    <property type="entry name" value="YVTN repeat-like/Quinoprotein amine dehydrogenase"/>
    <property type="match status" value="1"/>
</dbReference>
<dbReference type="Pfam" id="PF00400">
    <property type="entry name" value="WD40"/>
    <property type="match status" value="1"/>
</dbReference>
<evidence type="ECO:0000256" key="1">
    <source>
        <dbReference type="PROSITE-ProRule" id="PRU00221"/>
    </source>
</evidence>
<keyword evidence="3" id="KW-1185">Reference proteome</keyword>
<dbReference type="EMBL" id="KQ093660">
    <property type="protein sequence ID" value="KMS94406.1"/>
    <property type="molecule type" value="Genomic_DNA"/>
</dbReference>
<dbReference type="InterPro" id="IPR001680">
    <property type="entry name" value="WD40_rpt"/>
</dbReference>
<dbReference type="SMART" id="SM00320">
    <property type="entry name" value="WD40"/>
    <property type="match status" value="2"/>
</dbReference>
<dbReference type="Gramene" id="KMS94406">
    <property type="protein sequence ID" value="KMS94406"/>
    <property type="gene ID" value="BVRB_021730"/>
</dbReference>
<keyword evidence="1" id="KW-0853">WD repeat</keyword>
<dbReference type="InterPro" id="IPR036322">
    <property type="entry name" value="WD40_repeat_dom_sf"/>
</dbReference>
<evidence type="ECO:0000313" key="2">
    <source>
        <dbReference type="EMBL" id="KMS94406.1"/>
    </source>
</evidence>
<proteinExistence type="predicted"/>
<sequence>HSQLASQAQWDKVAVISGYHDRPIFTISSCVGLPQPVVTSGGGDDKICLFTVKSVSDNEDDPEPLELASVIPNAHAGEVNCLAWSSDLNPPLLASAGDDHIVKLWSLTD</sequence>
<feature type="repeat" description="WD" evidence="1">
    <location>
        <begin position="72"/>
        <end position="109"/>
    </location>
</feature>
<accession>A0A0J8B098</accession>
<dbReference type="SUPFAM" id="SSF50978">
    <property type="entry name" value="WD40 repeat-like"/>
    <property type="match status" value="1"/>
</dbReference>
<reference evidence="2 3" key="1">
    <citation type="journal article" date="2014" name="Nature">
        <title>The genome of the recently domesticated crop plant sugar beet (Beta vulgaris).</title>
        <authorList>
            <person name="Dohm J.C."/>
            <person name="Minoche A.E."/>
            <person name="Holtgrawe D."/>
            <person name="Capella-Gutierrez S."/>
            <person name="Zakrzewski F."/>
            <person name="Tafer H."/>
            <person name="Rupp O."/>
            <person name="Sorensen T.R."/>
            <person name="Stracke R."/>
            <person name="Reinhardt R."/>
            <person name="Goesmann A."/>
            <person name="Kraft T."/>
            <person name="Schulz B."/>
            <person name="Stadler P.F."/>
            <person name="Schmidt T."/>
            <person name="Gabaldon T."/>
            <person name="Lehrach H."/>
            <person name="Weisshaar B."/>
            <person name="Himmelbauer H."/>
        </authorList>
    </citation>
    <scope>NUCLEOTIDE SEQUENCE [LARGE SCALE GENOMIC DNA]</scope>
    <source>
        <tissue evidence="2">Taproot</tissue>
    </source>
</reference>
<dbReference type="PROSITE" id="PS50294">
    <property type="entry name" value="WD_REPEATS_REGION"/>
    <property type="match status" value="1"/>
</dbReference>
<dbReference type="Proteomes" id="UP000035740">
    <property type="component" value="Unassembled WGS sequence"/>
</dbReference>
<gene>
    <name evidence="2" type="ORF">BVRB_021730</name>
</gene>
<dbReference type="PROSITE" id="PS50082">
    <property type="entry name" value="WD_REPEATS_2"/>
    <property type="match status" value="1"/>
</dbReference>
<evidence type="ECO:0000313" key="3">
    <source>
        <dbReference type="Proteomes" id="UP000035740"/>
    </source>
</evidence>
<name>A0A0J8B098_BETVV</name>
<protein>
    <submittedName>
        <fullName evidence="2">Uncharacterized protein</fullName>
    </submittedName>
</protein>
<feature type="non-terminal residue" evidence="2">
    <location>
        <position position="1"/>
    </location>
</feature>
<dbReference type="AlphaFoldDB" id="A0A0J8B098"/>
<dbReference type="OrthoDB" id="2161379at2759"/>
<organism evidence="2 3">
    <name type="scientific">Beta vulgaris subsp. vulgaris</name>
    <name type="common">Beet</name>
    <dbReference type="NCBI Taxonomy" id="3555"/>
    <lineage>
        <taxon>Eukaryota</taxon>
        <taxon>Viridiplantae</taxon>
        <taxon>Streptophyta</taxon>
        <taxon>Embryophyta</taxon>
        <taxon>Tracheophyta</taxon>
        <taxon>Spermatophyta</taxon>
        <taxon>Magnoliopsida</taxon>
        <taxon>eudicotyledons</taxon>
        <taxon>Gunneridae</taxon>
        <taxon>Pentapetalae</taxon>
        <taxon>Caryophyllales</taxon>
        <taxon>Chenopodiaceae</taxon>
        <taxon>Betoideae</taxon>
        <taxon>Beta</taxon>
    </lineage>
</organism>
<dbReference type="InterPro" id="IPR015943">
    <property type="entry name" value="WD40/YVTN_repeat-like_dom_sf"/>
</dbReference>